<dbReference type="KEGG" id="manr:MPAN_012270"/>
<keyword evidence="3" id="KW-0812">Transmembrane</keyword>
<keyword evidence="7" id="KW-1185">Reference proteome</keyword>
<sequence>MSRTKVVEILEITGGVILLTLGFYFFLLPQNLVIGGVMGISVLVQDFIPVSLFIMIANIVLLAMGLIFLGKTFFLKTVYATVLYPVIVFILEKTVAPDFFMQYINESPYLIAGLFGALTVGTGLGLVIRNNSTTGGIDILQNMMHKYLHIPFAWAIYIIDGAIITVALFIDFQAGLYAFGAMILSGMIIDRMSIEGRSGFTFFILTDKTALIKAAIYEKLDRGLTKIKVIGGYSNQEKEMIVCTIDRLQLYTFKLILKEIDPKAFTFVTRTKEASGYGFSKGSSQWKIEK</sequence>
<dbReference type="Proteomes" id="UP000620133">
    <property type="component" value="Chromosome"/>
</dbReference>
<keyword evidence="4" id="KW-1133">Transmembrane helix</keyword>
<organism evidence="6 7">
    <name type="scientific">Mariniplasma anaerobium</name>
    <dbReference type="NCBI Taxonomy" id="2735436"/>
    <lineage>
        <taxon>Bacteria</taxon>
        <taxon>Bacillati</taxon>
        <taxon>Mycoplasmatota</taxon>
        <taxon>Mollicutes</taxon>
        <taxon>Acholeplasmatales</taxon>
        <taxon>Acholeplasmataceae</taxon>
        <taxon>Mariniplasma</taxon>
    </lineage>
</organism>
<gene>
    <name evidence="6" type="ORF">MPAN_012270</name>
</gene>
<evidence type="ECO:0000313" key="6">
    <source>
        <dbReference type="EMBL" id="BCR36334.1"/>
    </source>
</evidence>
<evidence type="ECO:0000256" key="5">
    <source>
        <dbReference type="ARBA" id="ARBA00023136"/>
    </source>
</evidence>
<dbReference type="CDD" id="cd16380">
    <property type="entry name" value="YitT_C"/>
    <property type="match status" value="1"/>
</dbReference>
<evidence type="ECO:0000256" key="2">
    <source>
        <dbReference type="ARBA" id="ARBA00022475"/>
    </source>
</evidence>
<evidence type="ECO:0000256" key="3">
    <source>
        <dbReference type="ARBA" id="ARBA00022692"/>
    </source>
</evidence>
<dbReference type="PANTHER" id="PTHR33545">
    <property type="entry name" value="UPF0750 MEMBRANE PROTEIN YITT-RELATED"/>
    <property type="match status" value="1"/>
</dbReference>
<proteinExistence type="predicted"/>
<keyword evidence="2" id="KW-1003">Cell membrane</keyword>
<evidence type="ECO:0000256" key="1">
    <source>
        <dbReference type="ARBA" id="ARBA00004651"/>
    </source>
</evidence>
<evidence type="ECO:0000256" key="4">
    <source>
        <dbReference type="ARBA" id="ARBA00022989"/>
    </source>
</evidence>
<dbReference type="PIRSF" id="PIRSF006483">
    <property type="entry name" value="Membrane_protein_YitT"/>
    <property type="match status" value="1"/>
</dbReference>
<dbReference type="InterPro" id="IPR015867">
    <property type="entry name" value="N-reg_PII/ATP_PRibTrfase_C"/>
</dbReference>
<dbReference type="Pfam" id="PF02588">
    <property type="entry name" value="YitT_membrane"/>
    <property type="match status" value="1"/>
</dbReference>
<dbReference type="GO" id="GO:0005886">
    <property type="term" value="C:plasma membrane"/>
    <property type="evidence" value="ECO:0007669"/>
    <property type="project" value="UniProtKB-SubCell"/>
</dbReference>
<evidence type="ECO:0000313" key="7">
    <source>
        <dbReference type="Proteomes" id="UP000620133"/>
    </source>
</evidence>
<reference evidence="6" key="1">
    <citation type="submission" date="2021-01" db="EMBL/GenBank/DDBJ databases">
        <title>Draft genome sequence of Acholeplasmataceae bacterium strain Mahy22.</title>
        <authorList>
            <person name="Watanabe M."/>
            <person name="Kojima H."/>
            <person name="Fukui M."/>
        </authorList>
    </citation>
    <scope>NUCLEOTIDE SEQUENCE</scope>
    <source>
        <strain evidence="6">Mahy22</strain>
    </source>
</reference>
<dbReference type="Pfam" id="PF10035">
    <property type="entry name" value="DUF2179"/>
    <property type="match status" value="1"/>
</dbReference>
<dbReference type="RefSeq" id="WP_176238849.1">
    <property type="nucleotide sequence ID" value="NZ_AP024412.1"/>
</dbReference>
<dbReference type="AlphaFoldDB" id="A0A7U9THL7"/>
<keyword evidence="5" id="KW-0472">Membrane</keyword>
<dbReference type="Gene3D" id="3.30.70.120">
    <property type="match status" value="1"/>
</dbReference>
<accession>A0A7U9THL7</accession>
<dbReference type="InterPro" id="IPR051461">
    <property type="entry name" value="UPF0750_membrane"/>
</dbReference>
<dbReference type="InterPro" id="IPR019264">
    <property type="entry name" value="DUF2179"/>
</dbReference>
<dbReference type="PANTHER" id="PTHR33545:SF9">
    <property type="entry name" value="UPF0750 MEMBRANE PROTEIN YITE"/>
    <property type="match status" value="1"/>
</dbReference>
<comment type="subcellular location">
    <subcellularLocation>
        <location evidence="1">Cell membrane</location>
        <topology evidence="1">Multi-pass membrane protein</topology>
    </subcellularLocation>
</comment>
<dbReference type="InterPro" id="IPR003740">
    <property type="entry name" value="YitT"/>
</dbReference>
<protein>
    <submittedName>
        <fullName evidence="6">Membrane protein</fullName>
    </submittedName>
</protein>
<dbReference type="EMBL" id="AP024412">
    <property type="protein sequence ID" value="BCR36334.1"/>
    <property type="molecule type" value="Genomic_DNA"/>
</dbReference>
<name>A0A7U9THL7_9MOLU</name>